<accession>A0ABU7KWC5</accession>
<name>A0ABU7KWC5_9ACTN</name>
<dbReference type="Pfam" id="PF03009">
    <property type="entry name" value="GDPD"/>
    <property type="match status" value="1"/>
</dbReference>
<dbReference type="RefSeq" id="WP_330160530.1">
    <property type="nucleotide sequence ID" value="NZ_BAAAJA010000009.1"/>
</dbReference>
<dbReference type="PANTHER" id="PTHR46211:SF1">
    <property type="entry name" value="GLYCEROPHOSPHODIESTER PHOSPHODIESTERASE, CYTOPLASMIC"/>
    <property type="match status" value="1"/>
</dbReference>
<dbReference type="InterPro" id="IPR017946">
    <property type="entry name" value="PLC-like_Pdiesterase_TIM-brl"/>
</dbReference>
<organism evidence="2 3">
    <name type="scientific">Nocardiopsis tropica</name>
    <dbReference type="NCBI Taxonomy" id="109330"/>
    <lineage>
        <taxon>Bacteria</taxon>
        <taxon>Bacillati</taxon>
        <taxon>Actinomycetota</taxon>
        <taxon>Actinomycetes</taxon>
        <taxon>Streptosporangiales</taxon>
        <taxon>Nocardiopsidaceae</taxon>
        <taxon>Nocardiopsis</taxon>
    </lineage>
</organism>
<evidence type="ECO:0000313" key="2">
    <source>
        <dbReference type="EMBL" id="MEE2053591.1"/>
    </source>
</evidence>
<dbReference type="Proteomes" id="UP001348641">
    <property type="component" value="Unassembled WGS sequence"/>
</dbReference>
<feature type="domain" description="GP-PDE" evidence="1">
    <location>
        <begin position="2"/>
        <end position="226"/>
    </location>
</feature>
<proteinExistence type="predicted"/>
<evidence type="ECO:0000313" key="3">
    <source>
        <dbReference type="Proteomes" id="UP001348641"/>
    </source>
</evidence>
<comment type="caution">
    <text evidence="2">The sequence shown here is derived from an EMBL/GenBank/DDBJ whole genome shotgun (WGS) entry which is preliminary data.</text>
</comment>
<gene>
    <name evidence="2" type="ORF">Q8A49_24100</name>
</gene>
<sequence length="240" mass="25426">MTLSIALRGDTARFPGNTLPALRSAWRAGADLVKIDVHLTSDGYSVLVDERLVALPGSPPRPVDGLTLADLAGLRDDVERRIPTLMEVLAEFGAHGPPPLLVGADTPRAALAADTLLRERGFGDQVLFTGSAETLGALRAKSPAARLLAAWEQPDIPPDEAVRALGPEFLCAHHTLVTREAVDEMHRFGYRVTAWAVNEFPEMARLIGMGVDALATERIADLVSLTSGRGRGGATAVGAV</sequence>
<dbReference type="SUPFAM" id="SSF51695">
    <property type="entry name" value="PLC-like phosphodiesterases"/>
    <property type="match status" value="1"/>
</dbReference>
<dbReference type="Gene3D" id="3.20.20.190">
    <property type="entry name" value="Phosphatidylinositol (PI) phosphodiesterase"/>
    <property type="match status" value="1"/>
</dbReference>
<dbReference type="CDD" id="cd08556">
    <property type="entry name" value="GDPD"/>
    <property type="match status" value="1"/>
</dbReference>
<protein>
    <submittedName>
        <fullName evidence="2">Glycerophosphodiester phosphodiesterase</fullName>
    </submittedName>
</protein>
<dbReference type="PANTHER" id="PTHR46211">
    <property type="entry name" value="GLYCEROPHOSPHORYL DIESTER PHOSPHODIESTERASE"/>
    <property type="match status" value="1"/>
</dbReference>
<dbReference type="EMBL" id="JAUUCC010000076">
    <property type="protein sequence ID" value="MEE2053591.1"/>
    <property type="molecule type" value="Genomic_DNA"/>
</dbReference>
<reference evidence="2 3" key="1">
    <citation type="submission" date="2023-07" db="EMBL/GenBank/DDBJ databases">
        <authorList>
            <person name="Girao M."/>
            <person name="Carvalho M.F."/>
        </authorList>
    </citation>
    <scope>NUCLEOTIDE SEQUENCE [LARGE SCALE GENOMIC DNA]</scope>
    <source>
        <strain evidence="2 3">66/93</strain>
    </source>
</reference>
<evidence type="ECO:0000259" key="1">
    <source>
        <dbReference type="PROSITE" id="PS51704"/>
    </source>
</evidence>
<dbReference type="PROSITE" id="PS51704">
    <property type="entry name" value="GP_PDE"/>
    <property type="match status" value="1"/>
</dbReference>
<dbReference type="InterPro" id="IPR030395">
    <property type="entry name" value="GP_PDE_dom"/>
</dbReference>